<feature type="compositionally biased region" description="Basic and acidic residues" evidence="1">
    <location>
        <begin position="29"/>
        <end position="40"/>
    </location>
</feature>
<protein>
    <recommendedName>
        <fullName evidence="4">Ribosomal protein S18</fullName>
    </recommendedName>
</protein>
<feature type="compositionally biased region" description="Basic and acidic residues" evidence="1">
    <location>
        <begin position="1"/>
        <end position="13"/>
    </location>
</feature>
<feature type="compositionally biased region" description="Basic residues" evidence="1">
    <location>
        <begin position="45"/>
        <end position="54"/>
    </location>
</feature>
<evidence type="ECO:0008006" key="4">
    <source>
        <dbReference type="Google" id="ProtNLM"/>
    </source>
</evidence>
<comment type="caution">
    <text evidence="2">The sequence shown here is derived from an EMBL/GenBank/DDBJ whole genome shotgun (WGS) entry which is preliminary data.</text>
</comment>
<gene>
    <name evidence="2" type="ORF">CEXT_801261</name>
</gene>
<sequence length="83" mass="9678">MFKSRGSLDRLESRGLTPNPIKPMLRVISKSDQRRTDRTTLVRQNTKKRKRSYKKKKFRFQLTAPSRADYVHSVILTQADGVS</sequence>
<accession>A0AAV4NCX2</accession>
<evidence type="ECO:0000313" key="3">
    <source>
        <dbReference type="Proteomes" id="UP001054945"/>
    </source>
</evidence>
<dbReference type="AlphaFoldDB" id="A0AAV4NCX2"/>
<dbReference type="Proteomes" id="UP001054945">
    <property type="component" value="Unassembled WGS sequence"/>
</dbReference>
<name>A0AAV4NCX2_CAEEX</name>
<dbReference type="EMBL" id="BPLR01020784">
    <property type="protein sequence ID" value="GIX82501.1"/>
    <property type="molecule type" value="Genomic_DNA"/>
</dbReference>
<keyword evidence="3" id="KW-1185">Reference proteome</keyword>
<organism evidence="2 3">
    <name type="scientific">Caerostris extrusa</name>
    <name type="common">Bark spider</name>
    <name type="synonym">Caerostris bankana</name>
    <dbReference type="NCBI Taxonomy" id="172846"/>
    <lineage>
        <taxon>Eukaryota</taxon>
        <taxon>Metazoa</taxon>
        <taxon>Ecdysozoa</taxon>
        <taxon>Arthropoda</taxon>
        <taxon>Chelicerata</taxon>
        <taxon>Arachnida</taxon>
        <taxon>Araneae</taxon>
        <taxon>Araneomorphae</taxon>
        <taxon>Entelegynae</taxon>
        <taxon>Araneoidea</taxon>
        <taxon>Araneidae</taxon>
        <taxon>Caerostris</taxon>
    </lineage>
</organism>
<proteinExistence type="predicted"/>
<evidence type="ECO:0000313" key="2">
    <source>
        <dbReference type="EMBL" id="GIX82501.1"/>
    </source>
</evidence>
<feature type="region of interest" description="Disordered" evidence="1">
    <location>
        <begin position="1"/>
        <end position="54"/>
    </location>
</feature>
<reference evidence="2 3" key="1">
    <citation type="submission" date="2021-06" db="EMBL/GenBank/DDBJ databases">
        <title>Caerostris extrusa draft genome.</title>
        <authorList>
            <person name="Kono N."/>
            <person name="Arakawa K."/>
        </authorList>
    </citation>
    <scope>NUCLEOTIDE SEQUENCE [LARGE SCALE GENOMIC DNA]</scope>
</reference>
<evidence type="ECO:0000256" key="1">
    <source>
        <dbReference type="SAM" id="MobiDB-lite"/>
    </source>
</evidence>